<comment type="caution">
    <text evidence="1">The sequence shown here is derived from an EMBL/GenBank/DDBJ whole genome shotgun (WGS) entry which is preliminary data.</text>
</comment>
<sequence>MERQWGGRSILIMRWKCCEQEYNIELVMEECGMSEALLVSGGWCRRKWTTGVQKLIGDGLGDNG</sequence>
<dbReference type="OrthoDB" id="5941019at2759"/>
<dbReference type="Proteomes" id="UP000054776">
    <property type="component" value="Unassembled WGS sequence"/>
</dbReference>
<keyword evidence="2" id="KW-1185">Reference proteome</keyword>
<proteinExistence type="predicted"/>
<evidence type="ECO:0000313" key="2">
    <source>
        <dbReference type="Proteomes" id="UP000054776"/>
    </source>
</evidence>
<dbReference type="InParanoid" id="A0A0V1AI70"/>
<dbReference type="EMBL" id="JYDH01001812">
    <property type="protein sequence ID" value="KRY24333.1"/>
    <property type="molecule type" value="Genomic_DNA"/>
</dbReference>
<organism evidence="1 2">
    <name type="scientific">Trichinella spiralis</name>
    <name type="common">Trichina worm</name>
    <dbReference type="NCBI Taxonomy" id="6334"/>
    <lineage>
        <taxon>Eukaryota</taxon>
        <taxon>Metazoa</taxon>
        <taxon>Ecdysozoa</taxon>
        <taxon>Nematoda</taxon>
        <taxon>Enoplea</taxon>
        <taxon>Dorylaimia</taxon>
        <taxon>Trichinellida</taxon>
        <taxon>Trichinellidae</taxon>
        <taxon>Trichinella</taxon>
    </lineage>
</organism>
<gene>
    <name evidence="1" type="ORF">T01_10624</name>
</gene>
<evidence type="ECO:0000313" key="1">
    <source>
        <dbReference type="EMBL" id="KRY24333.1"/>
    </source>
</evidence>
<reference evidence="1 2" key="1">
    <citation type="submission" date="2015-01" db="EMBL/GenBank/DDBJ databases">
        <title>Evolution of Trichinella species and genotypes.</title>
        <authorList>
            <person name="Korhonen P.K."/>
            <person name="Edoardo P."/>
            <person name="Giuseppe L.R."/>
            <person name="Gasser R.B."/>
        </authorList>
    </citation>
    <scope>NUCLEOTIDE SEQUENCE [LARGE SCALE GENOMIC DNA]</scope>
    <source>
        <strain evidence="1">ISS3</strain>
    </source>
</reference>
<dbReference type="AlphaFoldDB" id="A0A0V1AI70"/>
<accession>A0A0V1AI70</accession>
<protein>
    <submittedName>
        <fullName evidence="1">Uncharacterized protein</fullName>
    </submittedName>
</protein>
<name>A0A0V1AI70_TRISP</name>